<dbReference type="Proteomes" id="UP000235392">
    <property type="component" value="Unassembled WGS sequence"/>
</dbReference>
<proteinExistence type="predicted"/>
<sequence length="209" mass="22302">MVVKAPSAIPGCWGTVFTDQRPVSVDAFTDTGRWWVQSPATRNGSGGTAPPLGWFLCLKHHGSHSNGGYSPRAIPGFWGWVPTHQRPVSLDASTDTSLVGRYSPQRPGIAQGGCIHHWAGICTQNIKPCQPDGGYSPLAIMPVIPMAGTVPLAIPGRWGTVPTHQRPVSVDASTDTSLVGRYGPPVTRNSSGGLYPMVVLNRQNSQTWV</sequence>
<comment type="caution">
    <text evidence="1">The sequence shown here is derived from an EMBL/GenBank/DDBJ whole genome shotgun (WGS) entry which is preliminary data.</text>
</comment>
<evidence type="ECO:0000313" key="1">
    <source>
        <dbReference type="EMBL" id="PLW06320.1"/>
    </source>
</evidence>
<evidence type="ECO:0000313" key="2">
    <source>
        <dbReference type="Proteomes" id="UP000235392"/>
    </source>
</evidence>
<dbReference type="AlphaFoldDB" id="A0A2N5RZ96"/>
<organism evidence="1 2">
    <name type="scientific">Puccinia coronata f. sp. avenae</name>
    <dbReference type="NCBI Taxonomy" id="200324"/>
    <lineage>
        <taxon>Eukaryota</taxon>
        <taxon>Fungi</taxon>
        <taxon>Dikarya</taxon>
        <taxon>Basidiomycota</taxon>
        <taxon>Pucciniomycotina</taxon>
        <taxon>Pucciniomycetes</taxon>
        <taxon>Pucciniales</taxon>
        <taxon>Pucciniaceae</taxon>
        <taxon>Puccinia</taxon>
    </lineage>
</organism>
<dbReference type="EMBL" id="PGCI01001232">
    <property type="protein sequence ID" value="PLW06320.1"/>
    <property type="molecule type" value="Genomic_DNA"/>
</dbReference>
<name>A0A2N5RZ96_9BASI</name>
<protein>
    <submittedName>
        <fullName evidence="1">Uncharacterized protein</fullName>
    </submittedName>
</protein>
<gene>
    <name evidence="1" type="ORF">PCASD_26246</name>
</gene>
<reference evidence="1 2" key="1">
    <citation type="submission" date="2017-11" db="EMBL/GenBank/DDBJ databases">
        <title>De novo assembly and phasing of dikaryotic genomes from two isolates of Puccinia coronata f. sp. avenae, the causal agent of oat crown rust.</title>
        <authorList>
            <person name="Miller M.E."/>
            <person name="Zhang Y."/>
            <person name="Omidvar V."/>
            <person name="Sperschneider J."/>
            <person name="Schwessinger B."/>
            <person name="Raley C."/>
            <person name="Palmer J.M."/>
            <person name="Garnica D."/>
            <person name="Upadhyaya N."/>
            <person name="Rathjen J."/>
            <person name="Taylor J.M."/>
            <person name="Park R.F."/>
            <person name="Dodds P.N."/>
            <person name="Hirsch C.D."/>
            <person name="Kianian S.F."/>
            <person name="Figueroa M."/>
        </authorList>
    </citation>
    <scope>NUCLEOTIDE SEQUENCE [LARGE SCALE GENOMIC DNA]</scope>
    <source>
        <strain evidence="1">12SD80</strain>
    </source>
</reference>
<accession>A0A2N5RZ96</accession>